<dbReference type="Proteomes" id="UP000184112">
    <property type="component" value="Unassembled WGS sequence"/>
</dbReference>
<organism evidence="3 4">
    <name type="scientific">Flavobacterium johnsoniae</name>
    <name type="common">Cytophaga johnsonae</name>
    <dbReference type="NCBI Taxonomy" id="986"/>
    <lineage>
        <taxon>Bacteria</taxon>
        <taxon>Pseudomonadati</taxon>
        <taxon>Bacteroidota</taxon>
        <taxon>Flavobacteriia</taxon>
        <taxon>Flavobacteriales</taxon>
        <taxon>Flavobacteriaceae</taxon>
        <taxon>Flavobacterium</taxon>
    </lineage>
</organism>
<feature type="domain" description="DUF6630" evidence="1">
    <location>
        <begin position="95"/>
        <end position="233"/>
    </location>
</feature>
<dbReference type="EMBL" id="FQWH01000003">
    <property type="protein sequence ID" value="SHG57801.1"/>
    <property type="molecule type" value="Genomic_DNA"/>
</dbReference>
<protein>
    <submittedName>
        <fullName evidence="3">Uncharacterized protein</fullName>
    </submittedName>
</protein>
<dbReference type="InterPro" id="IPR046582">
    <property type="entry name" value="DUF6630"/>
</dbReference>
<dbReference type="Pfam" id="PF25134">
    <property type="entry name" value="DUF7821"/>
    <property type="match status" value="1"/>
</dbReference>
<feature type="domain" description="DUF7821" evidence="2">
    <location>
        <begin position="2"/>
        <end position="36"/>
    </location>
</feature>
<gene>
    <name evidence="3" type="ORF">SAMN05444388_103263</name>
</gene>
<dbReference type="InterPro" id="IPR056723">
    <property type="entry name" value="DUF7821"/>
</dbReference>
<evidence type="ECO:0000313" key="3">
    <source>
        <dbReference type="EMBL" id="SHG57801.1"/>
    </source>
</evidence>
<evidence type="ECO:0000259" key="2">
    <source>
        <dbReference type="Pfam" id="PF25134"/>
    </source>
</evidence>
<dbReference type="AlphaFoldDB" id="A0A1M5KYG7"/>
<accession>A0A1M5KYG7</accession>
<evidence type="ECO:0000259" key="1">
    <source>
        <dbReference type="Pfam" id="PF20335"/>
    </source>
</evidence>
<reference evidence="3 4" key="1">
    <citation type="submission" date="2016-11" db="EMBL/GenBank/DDBJ databases">
        <authorList>
            <person name="Jaros S."/>
            <person name="Januszkiewicz K."/>
            <person name="Wedrychowicz H."/>
        </authorList>
    </citation>
    <scope>NUCLEOTIDE SEQUENCE [LARGE SCALE GENOMIC DNA]</scope>
    <source>
        <strain evidence="3 4">DSM 6792</strain>
    </source>
</reference>
<proteinExistence type="predicted"/>
<dbReference type="Pfam" id="PF20335">
    <property type="entry name" value="DUF6630"/>
    <property type="match status" value="1"/>
</dbReference>
<name>A0A1M5KYG7_FLAJO</name>
<evidence type="ECO:0000313" key="4">
    <source>
        <dbReference type="Proteomes" id="UP000184112"/>
    </source>
</evidence>
<sequence length="236" mass="27877">MQIQFFLESVSEFKKYFKQLINSFIIFFCCTNSLKANNLLDLKLLDINNPKNETQQIQIKDFKLVLQETCQYLNIEIPSQGNLIVANNKAVLENFEEFISLVSRGDIEEKELKKWSKKLLKNYKNGSNEYPVILDETYFNFFRSLNTWYSDWKFDPEDAESSISEMIDKKLNFKYPKKTYSDGLFPYIQKALNKHGYELMSFNIYGDGYLFFVANKKDVSRILKLSELTKIEVNQL</sequence>